<comment type="caution">
    <text evidence="5">The sequence shown here is derived from an EMBL/GenBank/DDBJ whole genome shotgun (WGS) entry which is preliminary data.</text>
</comment>
<organism evidence="5 6">
    <name type="scientific">Rhizodiscina lignyota</name>
    <dbReference type="NCBI Taxonomy" id="1504668"/>
    <lineage>
        <taxon>Eukaryota</taxon>
        <taxon>Fungi</taxon>
        <taxon>Dikarya</taxon>
        <taxon>Ascomycota</taxon>
        <taxon>Pezizomycotina</taxon>
        <taxon>Dothideomycetes</taxon>
        <taxon>Pleosporomycetidae</taxon>
        <taxon>Aulographales</taxon>
        <taxon>Rhizodiscinaceae</taxon>
        <taxon>Rhizodiscina</taxon>
    </lineage>
</organism>
<feature type="domain" description="Gamma-glutamylcyclotransferase AIG2-like" evidence="4">
    <location>
        <begin position="23"/>
        <end position="125"/>
    </location>
</feature>
<reference evidence="5" key="1">
    <citation type="journal article" date="2020" name="Stud. Mycol.">
        <title>101 Dothideomycetes genomes: a test case for predicting lifestyles and emergence of pathogens.</title>
        <authorList>
            <person name="Haridas S."/>
            <person name="Albert R."/>
            <person name="Binder M."/>
            <person name="Bloem J."/>
            <person name="Labutti K."/>
            <person name="Salamov A."/>
            <person name="Andreopoulos B."/>
            <person name="Baker S."/>
            <person name="Barry K."/>
            <person name="Bills G."/>
            <person name="Bluhm B."/>
            <person name="Cannon C."/>
            <person name="Castanera R."/>
            <person name="Culley D."/>
            <person name="Daum C."/>
            <person name="Ezra D."/>
            <person name="Gonzalez J."/>
            <person name="Henrissat B."/>
            <person name="Kuo A."/>
            <person name="Liang C."/>
            <person name="Lipzen A."/>
            <person name="Lutzoni F."/>
            <person name="Magnuson J."/>
            <person name="Mondo S."/>
            <person name="Nolan M."/>
            <person name="Ohm R."/>
            <person name="Pangilinan J."/>
            <person name="Park H.-J."/>
            <person name="Ramirez L."/>
            <person name="Alfaro M."/>
            <person name="Sun H."/>
            <person name="Tritt A."/>
            <person name="Yoshinaga Y."/>
            <person name="Zwiers L.-H."/>
            <person name="Turgeon B."/>
            <person name="Goodwin S."/>
            <person name="Spatafora J."/>
            <person name="Crous P."/>
            <person name="Grigoriev I."/>
        </authorList>
    </citation>
    <scope>NUCLEOTIDE SEQUENCE</scope>
    <source>
        <strain evidence="5">CBS 133067</strain>
    </source>
</reference>
<sequence length="157" mass="17795">MAPQVLSRVCHGTHASTRNPDMAVRPAILPSFRRHKVLDADYPGIIPTSTPSSVRGTVVTGLTDGDMWRLDIFEGDEYERRRVKARILTTVGDESGQGNVEGEEVECETYVWIAGEDRLEDGEWDFAEFAREKMGRWVGVEGEGEYKGRESYRRSWI</sequence>
<dbReference type="InterPro" id="IPR009288">
    <property type="entry name" value="AIG2-like_dom"/>
</dbReference>
<accession>A0A9P4IBV3</accession>
<evidence type="ECO:0000256" key="1">
    <source>
        <dbReference type="ARBA" id="ARBA00008861"/>
    </source>
</evidence>
<keyword evidence="6" id="KW-1185">Reference proteome</keyword>
<evidence type="ECO:0000259" key="4">
    <source>
        <dbReference type="Pfam" id="PF06094"/>
    </source>
</evidence>
<evidence type="ECO:0000256" key="2">
    <source>
        <dbReference type="ARBA" id="ARBA00022679"/>
    </source>
</evidence>
<dbReference type="Gene3D" id="3.10.490.10">
    <property type="entry name" value="Gamma-glutamyl cyclotransferase-like"/>
    <property type="match status" value="1"/>
</dbReference>
<dbReference type="EMBL" id="ML978130">
    <property type="protein sequence ID" value="KAF2096034.1"/>
    <property type="molecule type" value="Genomic_DNA"/>
</dbReference>
<dbReference type="InterPro" id="IPR036568">
    <property type="entry name" value="GGCT-like_sf"/>
</dbReference>
<dbReference type="PANTHER" id="PTHR31544:SF2">
    <property type="entry name" value="AIG2-LIKE PROTEIN D"/>
    <property type="match status" value="1"/>
</dbReference>
<proteinExistence type="inferred from homology"/>
<dbReference type="SUPFAM" id="SSF110857">
    <property type="entry name" value="Gamma-glutamyl cyclotransferase-like"/>
    <property type="match status" value="1"/>
</dbReference>
<evidence type="ECO:0000313" key="6">
    <source>
        <dbReference type="Proteomes" id="UP000799772"/>
    </source>
</evidence>
<evidence type="ECO:0000313" key="5">
    <source>
        <dbReference type="EMBL" id="KAF2096034.1"/>
    </source>
</evidence>
<dbReference type="Proteomes" id="UP000799772">
    <property type="component" value="Unassembled WGS sequence"/>
</dbReference>
<gene>
    <name evidence="5" type="ORF">NA57DRAFT_67655</name>
</gene>
<dbReference type="InterPro" id="IPR013024">
    <property type="entry name" value="GGCT-like"/>
</dbReference>
<evidence type="ECO:0000256" key="3">
    <source>
        <dbReference type="ARBA" id="ARBA00030602"/>
    </source>
</evidence>
<dbReference type="Pfam" id="PF06094">
    <property type="entry name" value="GGACT"/>
    <property type="match status" value="1"/>
</dbReference>
<dbReference type="InterPro" id="IPR045038">
    <property type="entry name" value="AIG2-like"/>
</dbReference>
<name>A0A9P4IBV3_9PEZI</name>
<comment type="similarity">
    <text evidence="1">Belongs to the gamma-glutamylcyclotransferase family.</text>
</comment>
<dbReference type="AlphaFoldDB" id="A0A9P4IBV3"/>
<dbReference type="PANTHER" id="PTHR31544">
    <property type="entry name" value="AIG2-LIKE PROTEIN D"/>
    <property type="match status" value="1"/>
</dbReference>
<keyword evidence="2" id="KW-0808">Transferase</keyword>
<protein>
    <recommendedName>
        <fullName evidence="3">Putative gamma-glutamylcyclotransferase</fullName>
    </recommendedName>
</protein>
<dbReference type="OrthoDB" id="1044435at2759"/>
<dbReference type="CDD" id="cd06661">
    <property type="entry name" value="GGCT_like"/>
    <property type="match status" value="1"/>
</dbReference>
<dbReference type="GO" id="GO:0016740">
    <property type="term" value="F:transferase activity"/>
    <property type="evidence" value="ECO:0007669"/>
    <property type="project" value="UniProtKB-KW"/>
</dbReference>